<evidence type="ECO:0000313" key="3">
    <source>
        <dbReference type="Proteomes" id="UP001057877"/>
    </source>
</evidence>
<dbReference type="Proteomes" id="UP001057877">
    <property type="component" value="Chromosome"/>
</dbReference>
<dbReference type="RefSeq" id="WP_258387188.1">
    <property type="nucleotide sequence ID" value="NZ_CP091430.1"/>
</dbReference>
<accession>A0ABY5SF46</accession>
<keyword evidence="3" id="KW-1185">Reference proteome</keyword>
<evidence type="ECO:0000256" key="1">
    <source>
        <dbReference type="SAM" id="Coils"/>
    </source>
</evidence>
<proteinExistence type="predicted"/>
<sequence length="57" mass="6501">MDANEQANEQLIQARAEIAALKAENERLKQDIIKLRGVLRSHSQDKMATKLKDALRE</sequence>
<reference evidence="2" key="1">
    <citation type="submission" date="2022-01" db="EMBL/GenBank/DDBJ databases">
        <title>Paenibacillus spongiae sp. nov., isolated from marine sponge.</title>
        <authorList>
            <person name="Li Z."/>
            <person name="Zhang M."/>
        </authorList>
    </citation>
    <scope>NUCLEOTIDE SEQUENCE</scope>
    <source>
        <strain evidence="2">PHS-Z3</strain>
    </source>
</reference>
<evidence type="ECO:0000313" key="2">
    <source>
        <dbReference type="EMBL" id="UVI31125.1"/>
    </source>
</evidence>
<keyword evidence="1" id="KW-0175">Coiled coil</keyword>
<protein>
    <recommendedName>
        <fullName evidence="4">Transposase</fullName>
    </recommendedName>
</protein>
<organism evidence="2 3">
    <name type="scientific">Paenibacillus spongiae</name>
    <dbReference type="NCBI Taxonomy" id="2909671"/>
    <lineage>
        <taxon>Bacteria</taxon>
        <taxon>Bacillati</taxon>
        <taxon>Bacillota</taxon>
        <taxon>Bacilli</taxon>
        <taxon>Bacillales</taxon>
        <taxon>Paenibacillaceae</taxon>
        <taxon>Paenibacillus</taxon>
    </lineage>
</organism>
<evidence type="ECO:0008006" key="4">
    <source>
        <dbReference type="Google" id="ProtNLM"/>
    </source>
</evidence>
<name>A0ABY5SF46_9BACL</name>
<dbReference type="EMBL" id="CP091430">
    <property type="protein sequence ID" value="UVI31125.1"/>
    <property type="molecule type" value="Genomic_DNA"/>
</dbReference>
<feature type="coiled-coil region" evidence="1">
    <location>
        <begin position="4"/>
        <end position="38"/>
    </location>
</feature>
<gene>
    <name evidence="2" type="ORF">L1F29_04570</name>
</gene>